<dbReference type="InterPro" id="IPR032675">
    <property type="entry name" value="LRR_dom_sf"/>
</dbReference>
<evidence type="ECO:0000256" key="7">
    <source>
        <dbReference type="ARBA" id="ARBA00023157"/>
    </source>
</evidence>
<evidence type="ECO:0000256" key="8">
    <source>
        <dbReference type="ARBA" id="ARBA00023180"/>
    </source>
</evidence>
<dbReference type="Proteomes" id="UP000261560">
    <property type="component" value="Unplaced"/>
</dbReference>
<comment type="subcellular location">
    <subcellularLocation>
        <location evidence="1">Secreted</location>
        <location evidence="1">Extracellular space</location>
        <location evidence="1">Extracellular matrix</location>
    </subcellularLocation>
</comment>
<dbReference type="Ensembl" id="ENSOMET00000022705.1">
    <property type="protein sequence ID" value="ENSOMEP00000031405.1"/>
    <property type="gene ID" value="ENSOMEG00000016273.1"/>
</dbReference>
<evidence type="ECO:0000256" key="1">
    <source>
        <dbReference type="ARBA" id="ARBA00004498"/>
    </source>
</evidence>
<evidence type="ECO:0000256" key="10">
    <source>
        <dbReference type="SAM" id="SignalP"/>
    </source>
</evidence>
<organism evidence="12 13">
    <name type="scientific">Oryzias melastigma</name>
    <name type="common">Marine medaka</name>
    <dbReference type="NCBI Taxonomy" id="30732"/>
    <lineage>
        <taxon>Eukaryota</taxon>
        <taxon>Metazoa</taxon>
        <taxon>Chordata</taxon>
        <taxon>Craniata</taxon>
        <taxon>Vertebrata</taxon>
        <taxon>Euteleostomi</taxon>
        <taxon>Actinopterygii</taxon>
        <taxon>Neopterygii</taxon>
        <taxon>Teleostei</taxon>
        <taxon>Neoteleostei</taxon>
        <taxon>Acanthomorphata</taxon>
        <taxon>Ovalentaria</taxon>
        <taxon>Atherinomorphae</taxon>
        <taxon>Beloniformes</taxon>
        <taxon>Adrianichthyidae</taxon>
        <taxon>Oryziinae</taxon>
        <taxon>Oryzias</taxon>
    </lineage>
</organism>
<keyword evidence="3" id="KW-0272">Extracellular matrix</keyword>
<evidence type="ECO:0000256" key="6">
    <source>
        <dbReference type="ARBA" id="ARBA00022737"/>
    </source>
</evidence>
<dbReference type="SUPFAM" id="SSF52058">
    <property type="entry name" value="L domain-like"/>
    <property type="match status" value="1"/>
</dbReference>
<feature type="chain" id="PRO_5017395590" description="LRRCT domain-containing protein" evidence="10">
    <location>
        <begin position="19"/>
        <end position="359"/>
    </location>
</feature>
<keyword evidence="13" id="KW-1185">Reference proteome</keyword>
<comment type="similarity">
    <text evidence="9">Belongs to the small leucine-rich proteoglycan (SLRP) family. SLRP class IV subfamily.</text>
</comment>
<sequence>MLLLSAATLLLILTLSSPIKVGKCPKDCSCDGAKLSAVCVGKNLTEIPTVDETQLLDLRGNHFHYIPALSFPGTVQVVSLHLESCRIREIEGGAFQGMNHLLYLYLSDNNLTLLDPKIFAGIQNLTYLHLEGNQLTQFPGSALSLVPNLFVLHLERNNISKLEPSGLLSSVTPTLRELYLSNNSISVITRGALSSASIGSLYLDSNQLIEVPTSALTGAPNLEELSLSQNPILRVERKAFQPLSQSLKRLYMDQMGMEKISQDALQDLGSVLRILTVRGNRLKELPDLRPLTSLEGVDLRDNPLLCSCALLPLRRWMETVRFEVSATCGNPPDLRGQQVRDADVFTSCLENASMNQKGS</sequence>
<proteinExistence type="inferred from homology"/>
<dbReference type="SMART" id="SM00369">
    <property type="entry name" value="LRR_TYP"/>
    <property type="match status" value="8"/>
</dbReference>
<reference evidence="12" key="2">
    <citation type="submission" date="2025-09" db="UniProtKB">
        <authorList>
            <consortium name="Ensembl"/>
        </authorList>
    </citation>
    <scope>IDENTIFICATION</scope>
</reference>
<dbReference type="PANTHER" id="PTHR24366">
    <property type="entry name" value="IG(IMMUNOGLOBULIN) AND LRR(LEUCINE RICH REPEAT) DOMAINS"/>
    <property type="match status" value="1"/>
</dbReference>
<dbReference type="Gene3D" id="3.80.10.10">
    <property type="entry name" value="Ribonuclease Inhibitor"/>
    <property type="match status" value="1"/>
</dbReference>
<dbReference type="Pfam" id="PF13855">
    <property type="entry name" value="LRR_8"/>
    <property type="match status" value="2"/>
</dbReference>
<dbReference type="PROSITE" id="PS51450">
    <property type="entry name" value="LRR"/>
    <property type="match status" value="5"/>
</dbReference>
<keyword evidence="2" id="KW-0964">Secreted</keyword>
<dbReference type="InterPro" id="IPR000483">
    <property type="entry name" value="Cys-rich_flank_reg_C"/>
</dbReference>
<evidence type="ECO:0000256" key="9">
    <source>
        <dbReference type="ARBA" id="ARBA00061422"/>
    </source>
</evidence>
<evidence type="ECO:0000256" key="2">
    <source>
        <dbReference type="ARBA" id="ARBA00022525"/>
    </source>
</evidence>
<keyword evidence="7" id="KW-1015">Disulfide bond</keyword>
<evidence type="ECO:0000313" key="13">
    <source>
        <dbReference type="Proteomes" id="UP000261560"/>
    </source>
</evidence>
<evidence type="ECO:0000256" key="3">
    <source>
        <dbReference type="ARBA" id="ARBA00022530"/>
    </source>
</evidence>
<keyword evidence="4" id="KW-0433">Leucine-rich repeat</keyword>
<evidence type="ECO:0000256" key="5">
    <source>
        <dbReference type="ARBA" id="ARBA00022729"/>
    </source>
</evidence>
<dbReference type="PANTHER" id="PTHR24366:SF161">
    <property type="entry name" value="TIR DOMAIN-CONTAINING PROTEIN"/>
    <property type="match status" value="1"/>
</dbReference>
<feature type="domain" description="LRRCT" evidence="11">
    <location>
        <begin position="302"/>
        <end position="349"/>
    </location>
</feature>
<dbReference type="OMA" id="CHITELG"/>
<dbReference type="SMART" id="SM00364">
    <property type="entry name" value="LRR_BAC"/>
    <property type="match status" value="3"/>
</dbReference>
<evidence type="ECO:0000259" key="11">
    <source>
        <dbReference type="SMART" id="SM00082"/>
    </source>
</evidence>
<name>A0A3B3DPW9_ORYME</name>
<dbReference type="AlphaFoldDB" id="A0A3B3DPW9"/>
<evidence type="ECO:0000313" key="12">
    <source>
        <dbReference type="Ensembl" id="ENSOMEP00000031405.1"/>
    </source>
</evidence>
<dbReference type="STRING" id="30732.ENSOMEP00000031405"/>
<keyword evidence="5 10" id="KW-0732">Signal</keyword>
<keyword evidence="6" id="KW-0677">Repeat</keyword>
<dbReference type="InterPro" id="IPR003591">
    <property type="entry name" value="Leu-rich_rpt_typical-subtyp"/>
</dbReference>
<feature type="signal peptide" evidence="10">
    <location>
        <begin position="1"/>
        <end position="18"/>
    </location>
</feature>
<dbReference type="FunFam" id="3.80.10.10:FF:000059">
    <property type="entry name" value="Chondroadherin like"/>
    <property type="match status" value="1"/>
</dbReference>
<dbReference type="PaxDb" id="30732-ENSOMEP00000031405"/>
<dbReference type="GeneTree" id="ENSGT00940000165277"/>
<reference evidence="12" key="1">
    <citation type="submission" date="2025-08" db="UniProtKB">
        <authorList>
            <consortium name="Ensembl"/>
        </authorList>
    </citation>
    <scope>IDENTIFICATION</scope>
</reference>
<keyword evidence="8" id="KW-0325">Glycoprotein</keyword>
<dbReference type="Pfam" id="PF00560">
    <property type="entry name" value="LRR_1"/>
    <property type="match status" value="1"/>
</dbReference>
<dbReference type="InterPro" id="IPR001611">
    <property type="entry name" value="Leu-rich_rpt"/>
</dbReference>
<accession>A0A3B3DPW9</accession>
<evidence type="ECO:0000256" key="4">
    <source>
        <dbReference type="ARBA" id="ARBA00022614"/>
    </source>
</evidence>
<dbReference type="SMART" id="SM00082">
    <property type="entry name" value="LRRCT"/>
    <property type="match status" value="1"/>
</dbReference>
<protein>
    <recommendedName>
        <fullName evidence="11">LRRCT domain-containing protein</fullName>
    </recommendedName>
</protein>